<dbReference type="EMBL" id="ABEU02000018">
    <property type="protein sequence ID" value="PNR34800.1"/>
    <property type="molecule type" value="Genomic_DNA"/>
</dbReference>
<accession>A0A2K1IZV8</accession>
<proteinExistence type="predicted"/>
<organism evidence="1">
    <name type="scientific">Physcomitrium patens</name>
    <name type="common">Spreading-leaved earth moss</name>
    <name type="synonym">Physcomitrella patens</name>
    <dbReference type="NCBI Taxonomy" id="3218"/>
    <lineage>
        <taxon>Eukaryota</taxon>
        <taxon>Viridiplantae</taxon>
        <taxon>Streptophyta</taxon>
        <taxon>Embryophyta</taxon>
        <taxon>Bryophyta</taxon>
        <taxon>Bryophytina</taxon>
        <taxon>Bryopsida</taxon>
        <taxon>Funariidae</taxon>
        <taxon>Funariales</taxon>
        <taxon>Funariaceae</taxon>
        <taxon>Physcomitrium</taxon>
    </lineage>
</organism>
<reference evidence="1 3" key="2">
    <citation type="journal article" date="2018" name="Plant J.">
        <title>The Physcomitrella patens chromosome-scale assembly reveals moss genome structure and evolution.</title>
        <authorList>
            <person name="Lang D."/>
            <person name="Ullrich K.K."/>
            <person name="Murat F."/>
            <person name="Fuchs J."/>
            <person name="Jenkins J."/>
            <person name="Haas F.B."/>
            <person name="Piednoel M."/>
            <person name="Gundlach H."/>
            <person name="Van Bel M."/>
            <person name="Meyberg R."/>
            <person name="Vives C."/>
            <person name="Morata J."/>
            <person name="Symeonidi A."/>
            <person name="Hiss M."/>
            <person name="Muchero W."/>
            <person name="Kamisugi Y."/>
            <person name="Saleh O."/>
            <person name="Blanc G."/>
            <person name="Decker E.L."/>
            <person name="van Gessel N."/>
            <person name="Grimwood J."/>
            <person name="Hayes R.D."/>
            <person name="Graham S.W."/>
            <person name="Gunter L.E."/>
            <person name="McDaniel S.F."/>
            <person name="Hoernstein S.N.W."/>
            <person name="Larsson A."/>
            <person name="Li F.W."/>
            <person name="Perroud P.F."/>
            <person name="Phillips J."/>
            <person name="Ranjan P."/>
            <person name="Rokshar D.S."/>
            <person name="Rothfels C.J."/>
            <person name="Schneider L."/>
            <person name="Shu S."/>
            <person name="Stevenson D.W."/>
            <person name="Thummler F."/>
            <person name="Tillich M."/>
            <person name="Villarreal Aguilar J.C."/>
            <person name="Widiez T."/>
            <person name="Wong G.K."/>
            <person name="Wymore A."/>
            <person name="Zhang Y."/>
            <person name="Zimmer A.D."/>
            <person name="Quatrano R.S."/>
            <person name="Mayer K.F.X."/>
            <person name="Goodstein D."/>
            <person name="Casacuberta J.M."/>
            <person name="Vandepoele K."/>
            <person name="Reski R."/>
            <person name="Cuming A.C."/>
            <person name="Tuskan G.A."/>
            <person name="Maumus F."/>
            <person name="Salse J."/>
            <person name="Schmutz J."/>
            <person name="Rensing S.A."/>
        </authorList>
    </citation>
    <scope>NUCLEOTIDE SEQUENCE [LARGE SCALE GENOMIC DNA]</scope>
    <source>
        <strain evidence="2 3">cv. Gransden 2004</strain>
    </source>
</reference>
<reference evidence="2" key="3">
    <citation type="submission" date="2020-12" db="UniProtKB">
        <authorList>
            <consortium name="EnsemblPlants"/>
        </authorList>
    </citation>
    <scope>IDENTIFICATION</scope>
</reference>
<dbReference type="AlphaFoldDB" id="A0A2K1IZV8"/>
<dbReference type="EnsemblPlants" id="Pp3c18_4049V3.1">
    <property type="protein sequence ID" value="PAC:32982445.CDS.1"/>
    <property type="gene ID" value="Pp3c18_4049"/>
</dbReference>
<gene>
    <name evidence="1" type="ORF">PHYPA_022698</name>
</gene>
<dbReference type="PaxDb" id="3218-PP1S17_123V6.1"/>
<sequence length="88" mass="10125">MARGEQGSRLTHPVCRIMFCCADSTPNPPYMNAKCRKWPRLNLRRKCGIEPAAASRLDPVWAQLHLKEGGRFHIITLKLKVYYEKIEG</sequence>
<keyword evidence="3" id="KW-1185">Reference proteome</keyword>
<evidence type="ECO:0000313" key="1">
    <source>
        <dbReference type="EMBL" id="PNR34800.1"/>
    </source>
</evidence>
<reference evidence="1 3" key="1">
    <citation type="journal article" date="2008" name="Science">
        <title>The Physcomitrella genome reveals evolutionary insights into the conquest of land by plants.</title>
        <authorList>
            <person name="Rensing S."/>
            <person name="Lang D."/>
            <person name="Zimmer A."/>
            <person name="Terry A."/>
            <person name="Salamov A."/>
            <person name="Shapiro H."/>
            <person name="Nishiyama T."/>
            <person name="Perroud P.-F."/>
            <person name="Lindquist E."/>
            <person name="Kamisugi Y."/>
            <person name="Tanahashi T."/>
            <person name="Sakakibara K."/>
            <person name="Fujita T."/>
            <person name="Oishi K."/>
            <person name="Shin-I T."/>
            <person name="Kuroki Y."/>
            <person name="Toyoda A."/>
            <person name="Suzuki Y."/>
            <person name="Hashimoto A."/>
            <person name="Yamaguchi K."/>
            <person name="Sugano A."/>
            <person name="Kohara Y."/>
            <person name="Fujiyama A."/>
            <person name="Anterola A."/>
            <person name="Aoki S."/>
            <person name="Ashton N."/>
            <person name="Barbazuk W.B."/>
            <person name="Barker E."/>
            <person name="Bennetzen J."/>
            <person name="Bezanilla M."/>
            <person name="Blankenship R."/>
            <person name="Cho S.H."/>
            <person name="Dutcher S."/>
            <person name="Estelle M."/>
            <person name="Fawcett J.A."/>
            <person name="Gundlach H."/>
            <person name="Hanada K."/>
            <person name="Heyl A."/>
            <person name="Hicks K.A."/>
            <person name="Hugh J."/>
            <person name="Lohr M."/>
            <person name="Mayer K."/>
            <person name="Melkozernov A."/>
            <person name="Murata T."/>
            <person name="Nelson D."/>
            <person name="Pils B."/>
            <person name="Prigge M."/>
            <person name="Reiss B."/>
            <person name="Renner T."/>
            <person name="Rombauts S."/>
            <person name="Rushton P."/>
            <person name="Sanderfoot A."/>
            <person name="Schween G."/>
            <person name="Shiu S.-H."/>
            <person name="Stueber K."/>
            <person name="Theodoulou F.L."/>
            <person name="Tu H."/>
            <person name="Van de Peer Y."/>
            <person name="Verrier P.J."/>
            <person name="Waters E."/>
            <person name="Wood A."/>
            <person name="Yang L."/>
            <person name="Cove D."/>
            <person name="Cuming A."/>
            <person name="Hasebe M."/>
            <person name="Lucas S."/>
            <person name="Mishler D.B."/>
            <person name="Reski R."/>
            <person name="Grigoriev I."/>
            <person name="Quatrano R.S."/>
            <person name="Boore J.L."/>
        </authorList>
    </citation>
    <scope>NUCLEOTIDE SEQUENCE [LARGE SCALE GENOMIC DNA]</scope>
    <source>
        <strain evidence="2 3">cv. Gransden 2004</strain>
    </source>
</reference>
<name>A0A2K1IZV8_PHYPA</name>
<protein>
    <submittedName>
        <fullName evidence="1 2">Uncharacterized protein</fullName>
    </submittedName>
</protein>
<dbReference type="Gramene" id="Pp3c18_4049V3.1">
    <property type="protein sequence ID" value="PAC:32982445.CDS.1"/>
    <property type="gene ID" value="Pp3c18_4049"/>
</dbReference>
<evidence type="ECO:0000313" key="3">
    <source>
        <dbReference type="Proteomes" id="UP000006727"/>
    </source>
</evidence>
<dbReference type="InParanoid" id="A0A2K1IZV8"/>
<evidence type="ECO:0000313" key="2">
    <source>
        <dbReference type="EnsemblPlants" id="PAC:32982445.CDS.1"/>
    </source>
</evidence>
<dbReference type="Proteomes" id="UP000006727">
    <property type="component" value="Chromosome 18"/>
</dbReference>